<accession>A0A081CFA4</accession>
<evidence type="ECO:0000313" key="1">
    <source>
        <dbReference type="EMBL" id="GAK65350.1"/>
    </source>
</evidence>
<dbReference type="EMBL" id="DF830075">
    <property type="protein sequence ID" value="GAK65350.1"/>
    <property type="molecule type" value="Genomic_DNA"/>
</dbReference>
<dbReference type="HOGENOM" id="CLU_475764_0_0_1"/>
<protein>
    <submittedName>
        <fullName evidence="1">Uncharacterized protein</fullName>
    </submittedName>
</protein>
<dbReference type="OrthoDB" id="3338589at2759"/>
<proteinExistence type="predicted"/>
<dbReference type="RefSeq" id="XP_014656554.1">
    <property type="nucleotide sequence ID" value="XM_014801068.1"/>
</dbReference>
<name>A0A081CFA4_PSEA2</name>
<evidence type="ECO:0000313" key="2">
    <source>
        <dbReference type="Proteomes" id="UP000053758"/>
    </source>
</evidence>
<reference evidence="2" key="1">
    <citation type="journal article" date="2014" name="Genome Announc.">
        <title>Draft Genome Sequence of the Yeast Pseudozyma antarctica Type Strain JCM10317, a Producer of the Glycolipid Biosurfactants, Mannosylerythritol Lipids.</title>
        <authorList>
            <person name="Saika A."/>
            <person name="Koike H."/>
            <person name="Hori T."/>
            <person name="Fukuoka T."/>
            <person name="Sato S."/>
            <person name="Habe H."/>
            <person name="Kitamoto D."/>
            <person name="Morita T."/>
        </authorList>
    </citation>
    <scope>NUCLEOTIDE SEQUENCE [LARGE SCALE GENOMIC DNA]</scope>
    <source>
        <strain evidence="2">JCM 10317</strain>
    </source>
</reference>
<dbReference type="Proteomes" id="UP000053758">
    <property type="component" value="Unassembled WGS sequence"/>
</dbReference>
<sequence>MDKSMANGGPPSYTPAYDSISASASTSTPSYSTATTSAPAPALAPAPAAQPVPEDISTPIARQTSRASQNAAPAAWSIFALTQAALELPHITSTRRISPPPPQPSPLPAFLLHCTLFASYDLNVPHPVPFRDVGCPATHARGEAGATAKSKVSQSVTRLRKRLGVQIPLAYLGSPGFNPCQLDAVSPRGGLAFLSHPQPRNGAEMTARSGNVARYRKVSLFQAQAREMTHIVSRPLVERVVSAVYAGQGIYNKMALFPAEAVLSYTRDAEQADEKQSWLAKLKAKAKSSDSKPDAVAQGTQTIAQVRSADTARGTEAIKSVKTSMVFATLDLLAPPPRLLETGGPYPVEMNKASDADLATSARLISEFDRGTDDERFSRFLFTPTEADDALFAQMLHALERRGAIWCEAGRLITPSSRNPNPRERARFLVKGVFPERFANRCRFYRARKFEPMPSDLSPNEVRKFGAPLIVHTVVERTGSEGIDINDYVQPQPTNTATRADDEGFDWEWDENDLAPRLGGGQGECELPDYTSAQKEQLRGYGIESARARALIEAEADFFIGWSIGVTDEPFKNGGWMESMGTGSALWFAGGAF</sequence>
<dbReference type="GeneID" id="26304299"/>
<keyword evidence="2" id="KW-1185">Reference proteome</keyword>
<organism evidence="1 2">
    <name type="scientific">Pseudozyma antarctica</name>
    <name type="common">Yeast</name>
    <name type="synonym">Candida antarctica</name>
    <dbReference type="NCBI Taxonomy" id="84753"/>
    <lineage>
        <taxon>Eukaryota</taxon>
        <taxon>Fungi</taxon>
        <taxon>Dikarya</taxon>
        <taxon>Basidiomycota</taxon>
        <taxon>Ustilaginomycotina</taxon>
        <taxon>Ustilaginomycetes</taxon>
        <taxon>Ustilaginales</taxon>
        <taxon>Ustilaginaceae</taxon>
        <taxon>Moesziomyces</taxon>
    </lineage>
</organism>
<dbReference type="AlphaFoldDB" id="A0A081CFA4"/>
<gene>
    <name evidence="1" type="ORF">PAN0_008c3567</name>
</gene>